<name>A0A0B6ZSG3_9EUPU</name>
<evidence type="ECO:0008006" key="2">
    <source>
        <dbReference type="Google" id="ProtNLM"/>
    </source>
</evidence>
<feature type="non-terminal residue" evidence="1">
    <location>
        <position position="208"/>
    </location>
</feature>
<organism evidence="1">
    <name type="scientific">Arion vulgaris</name>
    <dbReference type="NCBI Taxonomy" id="1028688"/>
    <lineage>
        <taxon>Eukaryota</taxon>
        <taxon>Metazoa</taxon>
        <taxon>Spiralia</taxon>
        <taxon>Lophotrochozoa</taxon>
        <taxon>Mollusca</taxon>
        <taxon>Gastropoda</taxon>
        <taxon>Heterobranchia</taxon>
        <taxon>Euthyneura</taxon>
        <taxon>Panpulmonata</taxon>
        <taxon>Eupulmonata</taxon>
        <taxon>Stylommatophora</taxon>
        <taxon>Helicina</taxon>
        <taxon>Arionoidea</taxon>
        <taxon>Arionidae</taxon>
        <taxon>Arion</taxon>
    </lineage>
</organism>
<dbReference type="EMBL" id="HACG01023830">
    <property type="protein sequence ID" value="CEK70695.1"/>
    <property type="molecule type" value="Transcribed_RNA"/>
</dbReference>
<proteinExistence type="predicted"/>
<gene>
    <name evidence="1" type="primary">ORF75259</name>
</gene>
<dbReference type="AlphaFoldDB" id="A0A0B6ZSG3"/>
<protein>
    <recommendedName>
        <fullName evidence="2">G-protein coupled receptors family 2 profile 1 domain-containing protein</fullName>
    </recommendedName>
</protein>
<reference evidence="1" key="1">
    <citation type="submission" date="2014-12" db="EMBL/GenBank/DDBJ databases">
        <title>Insight into the proteome of Arion vulgaris.</title>
        <authorList>
            <person name="Aradska J."/>
            <person name="Bulat T."/>
            <person name="Smidak R."/>
            <person name="Sarate P."/>
            <person name="Gangsoo J."/>
            <person name="Sialana F."/>
            <person name="Bilban M."/>
            <person name="Lubec G."/>
        </authorList>
    </citation>
    <scope>NUCLEOTIDE SEQUENCE</scope>
    <source>
        <tissue evidence="1">Skin</tissue>
    </source>
</reference>
<accession>A0A0B6ZSG3</accession>
<evidence type="ECO:0000313" key="1">
    <source>
        <dbReference type="EMBL" id="CEK70695.1"/>
    </source>
</evidence>
<sequence>MPCPNSSLSSGSSAVSRECIKEDNGFLYWGPEDYSACNGEENLTIDEILNMTISTENAQAVSNRLESYTENLNNLTVDSMNQVVKLLEDFMNETMLAVPGVVENIVGSLSNLINADQQIFQDNTISERFLAIIDDISEKAPLVNGRLIVSTPNLVIAAQGVNASETRDVELIANSDSERNDSKIDVDFSDGNVSQLTARTSVVIPTQA</sequence>